<evidence type="ECO:0000256" key="1">
    <source>
        <dbReference type="ARBA" id="ARBA00022596"/>
    </source>
</evidence>
<dbReference type="Proteomes" id="UP000192611">
    <property type="component" value="Unassembled WGS sequence"/>
</dbReference>
<proteinExistence type="predicted"/>
<dbReference type="PANTHER" id="PTHR36566:SF1">
    <property type="entry name" value="PYRIDINIUM-3,5-BISTHIOCARBOXYLIC ACID MONONUCLEOTIDE NICKEL INSERTION PROTEIN"/>
    <property type="match status" value="1"/>
</dbReference>
<name>A0A1W9S376_9BACT</name>
<keyword evidence="1" id="KW-0533">Nickel</keyword>
<accession>A0A1W9S376</accession>
<comment type="caution">
    <text evidence="2">The sequence shown here is derived from an EMBL/GenBank/DDBJ whole genome shotgun (WGS) entry which is preliminary data.</text>
</comment>
<dbReference type="PANTHER" id="PTHR36566">
    <property type="entry name" value="NICKEL INSERTION PROTEIN-RELATED"/>
    <property type="match status" value="1"/>
</dbReference>
<protein>
    <recommendedName>
        <fullName evidence="4">TIGR00299 family protein</fullName>
    </recommendedName>
</protein>
<organism evidence="2 3">
    <name type="scientific">Candidatus Coatesbacteria bacterium 4484_99</name>
    <dbReference type="NCBI Taxonomy" id="1970774"/>
    <lineage>
        <taxon>Bacteria</taxon>
        <taxon>Candidatus Coatesiibacteriota</taxon>
    </lineage>
</organism>
<sequence length="211" mass="22528">MGISGDMAIASLIDIGLSKDDIEKALSNILMKPVKMNVMKKQKCGIMATTVDFREKEEKTDIDNMLKLVEKSGLDNGIRLNALRALNLIIEAEEAIHGEKPHLHELGTYDTLFDILGFFIGIDILKIDTLTSEPPAMGYGTVETAHGTLPIPAPATAHILSGMQVYGGNVKGELTTPTGAAILASSFTITTSTPQMRITSIGYGIPGSKGD</sequence>
<reference evidence="3" key="1">
    <citation type="submission" date="2017-03" db="EMBL/GenBank/DDBJ databases">
        <title>Novel pathways for hydrocarbon cycling and metabolic interdependencies in hydrothermal sediment communities.</title>
        <authorList>
            <person name="Dombrowski N."/>
            <person name="Seitz K."/>
            <person name="Teske A."/>
            <person name="Baker B."/>
        </authorList>
    </citation>
    <scope>NUCLEOTIDE SEQUENCE [LARGE SCALE GENOMIC DNA]</scope>
</reference>
<evidence type="ECO:0000313" key="2">
    <source>
        <dbReference type="EMBL" id="OQX91125.1"/>
    </source>
</evidence>
<dbReference type="AlphaFoldDB" id="A0A1W9S376"/>
<dbReference type="EMBL" id="NATQ01000011">
    <property type="protein sequence ID" value="OQX91125.1"/>
    <property type="molecule type" value="Genomic_DNA"/>
</dbReference>
<dbReference type="Pfam" id="PF01969">
    <property type="entry name" value="Ni_insertion"/>
    <property type="match status" value="1"/>
</dbReference>
<evidence type="ECO:0008006" key="4">
    <source>
        <dbReference type="Google" id="ProtNLM"/>
    </source>
</evidence>
<evidence type="ECO:0000313" key="3">
    <source>
        <dbReference type="Proteomes" id="UP000192611"/>
    </source>
</evidence>
<dbReference type="InterPro" id="IPR002822">
    <property type="entry name" value="Ni_insertion"/>
</dbReference>
<gene>
    <name evidence="2" type="ORF">B6D57_00875</name>
</gene>